<comment type="caution">
    <text evidence="1">The sequence shown here is derived from an EMBL/GenBank/DDBJ whole genome shotgun (WGS) entry which is preliminary data.</text>
</comment>
<gene>
    <name evidence="1" type="ORF">EJ04DRAFT_563219</name>
</gene>
<dbReference type="EMBL" id="ML996134">
    <property type="protein sequence ID" value="KAF2735528.1"/>
    <property type="molecule type" value="Genomic_DNA"/>
</dbReference>
<evidence type="ECO:0000313" key="2">
    <source>
        <dbReference type="Proteomes" id="UP000799444"/>
    </source>
</evidence>
<sequence>MVEALAAVSLAGNILQFVEVGAKVLAKSKQIYLSADGMADDIFNISTVINELDGASDKLKQDIGPSEAATVPTAMDASLDTLRKRCCSVNEELRGVLRDLSVDGKNTKWKSLKKALAHEWKSGRLQAIQASLFTVRDQMQFQITVSLRENLDLVAVQQTEAFRGLDATAQTIITATHENRQDILEAICKHTNNLQSSQLDALDDAVTLVRGDIDDLAADIQRHLDASQQAVDMATEIILEQEVTGHNETLERVDSHVNALGEQITEEHMGTRAVVVQASKQIRSVMDRAVDQLHTIHARFAQAHLVQQERSREELREWVVEFMTQQAKLSEANVAAIQAKLDLSARPPSKKARKALKITLQTAQEALRRTYEVLKELVQMFEKDFGLRYKMVQDLILHCMGPVDPASFVKQLLGYTQEEKAVEVSEPNSVQPFTECPPANNMPSIVLTDAADPEIQAAFLDYFDYQLGRAPKTRSVDWDHAITSGAWDMAFMSISWSVSSTGPFWGLNRGFLQGLALSEWDKFKDQKWIFVHHDRQLHVLEVSNANDDSFLRQVPLHVDSVLKLAQFQWELIAGEDRLVAFEVWPSPLTTSAPKTDYFKSVQRPYSVSNTNFSASVLRKGVRAADLRGSGSDILQNTPAVTTKYGQPLRHPRPQTVWGLFVSKEGSEELHRDDSVGGSRISVHWEIEAPRGSAVMEPVEF</sequence>
<dbReference type="AlphaFoldDB" id="A0A9P4QX32"/>
<name>A0A9P4QX32_9PLEO</name>
<evidence type="ECO:0008006" key="3">
    <source>
        <dbReference type="Google" id="ProtNLM"/>
    </source>
</evidence>
<accession>A0A9P4QX32</accession>
<evidence type="ECO:0000313" key="1">
    <source>
        <dbReference type="EMBL" id="KAF2735528.1"/>
    </source>
</evidence>
<organism evidence="1 2">
    <name type="scientific">Polyplosphaeria fusca</name>
    <dbReference type="NCBI Taxonomy" id="682080"/>
    <lineage>
        <taxon>Eukaryota</taxon>
        <taxon>Fungi</taxon>
        <taxon>Dikarya</taxon>
        <taxon>Ascomycota</taxon>
        <taxon>Pezizomycotina</taxon>
        <taxon>Dothideomycetes</taxon>
        <taxon>Pleosporomycetidae</taxon>
        <taxon>Pleosporales</taxon>
        <taxon>Tetraplosphaeriaceae</taxon>
        <taxon>Polyplosphaeria</taxon>
    </lineage>
</organism>
<reference evidence="1" key="1">
    <citation type="journal article" date="2020" name="Stud. Mycol.">
        <title>101 Dothideomycetes genomes: a test case for predicting lifestyles and emergence of pathogens.</title>
        <authorList>
            <person name="Haridas S."/>
            <person name="Albert R."/>
            <person name="Binder M."/>
            <person name="Bloem J."/>
            <person name="Labutti K."/>
            <person name="Salamov A."/>
            <person name="Andreopoulos B."/>
            <person name="Baker S."/>
            <person name="Barry K."/>
            <person name="Bills G."/>
            <person name="Bluhm B."/>
            <person name="Cannon C."/>
            <person name="Castanera R."/>
            <person name="Culley D."/>
            <person name="Daum C."/>
            <person name="Ezra D."/>
            <person name="Gonzalez J."/>
            <person name="Henrissat B."/>
            <person name="Kuo A."/>
            <person name="Liang C."/>
            <person name="Lipzen A."/>
            <person name="Lutzoni F."/>
            <person name="Magnuson J."/>
            <person name="Mondo S."/>
            <person name="Nolan M."/>
            <person name="Ohm R."/>
            <person name="Pangilinan J."/>
            <person name="Park H.-J."/>
            <person name="Ramirez L."/>
            <person name="Alfaro M."/>
            <person name="Sun H."/>
            <person name="Tritt A."/>
            <person name="Yoshinaga Y."/>
            <person name="Zwiers L.-H."/>
            <person name="Turgeon B."/>
            <person name="Goodwin S."/>
            <person name="Spatafora J."/>
            <person name="Crous P."/>
            <person name="Grigoriev I."/>
        </authorList>
    </citation>
    <scope>NUCLEOTIDE SEQUENCE</scope>
    <source>
        <strain evidence="1">CBS 125425</strain>
    </source>
</reference>
<proteinExistence type="predicted"/>
<dbReference type="Proteomes" id="UP000799444">
    <property type="component" value="Unassembled WGS sequence"/>
</dbReference>
<protein>
    <recommendedName>
        <fullName evidence="3">Fungal N-terminal domain-containing protein</fullName>
    </recommendedName>
</protein>
<keyword evidence="2" id="KW-1185">Reference proteome</keyword>
<dbReference type="OrthoDB" id="443402at2759"/>